<dbReference type="PANTHER" id="PTHR43316">
    <property type="entry name" value="HYDROLASE, HALOACID DELAHOGENASE-RELATED"/>
    <property type="match status" value="1"/>
</dbReference>
<accession>A0A6J7ZM05</accession>
<name>A0A6J7ZM05_PLARU</name>
<dbReference type="SFLD" id="SFLDS00003">
    <property type="entry name" value="Haloacid_Dehalogenase"/>
    <property type="match status" value="1"/>
</dbReference>
<dbReference type="SUPFAM" id="SSF56784">
    <property type="entry name" value="HAD-like"/>
    <property type="match status" value="1"/>
</dbReference>
<dbReference type="Gene3D" id="1.10.150.750">
    <property type="match status" value="1"/>
</dbReference>
<dbReference type="Gene3D" id="3.40.50.1000">
    <property type="entry name" value="HAD superfamily/HAD-like"/>
    <property type="match status" value="1"/>
</dbReference>
<proteinExistence type="predicted"/>
<dbReference type="InterPro" id="IPR023214">
    <property type="entry name" value="HAD_sf"/>
</dbReference>
<protein>
    <submittedName>
        <fullName evidence="2">Haloacid dehalogenase, type II:HAD-superfamily hydrolase, subfamilyIA, variant 2</fullName>
    </submittedName>
</protein>
<dbReference type="InterPro" id="IPR036412">
    <property type="entry name" value="HAD-like_sf"/>
</dbReference>
<dbReference type="InterPro" id="IPR051540">
    <property type="entry name" value="S-2-haloacid_dehalogenase"/>
</dbReference>
<organism evidence="2 3">
    <name type="scientific">Planktothrix rubescens CCAP 1459/22</name>
    <dbReference type="NCBI Taxonomy" id="329571"/>
    <lineage>
        <taxon>Bacteria</taxon>
        <taxon>Bacillati</taxon>
        <taxon>Cyanobacteriota</taxon>
        <taxon>Cyanophyceae</taxon>
        <taxon>Oscillatoriophycideae</taxon>
        <taxon>Oscillatoriales</taxon>
        <taxon>Microcoleaceae</taxon>
        <taxon>Planktothrix</taxon>
    </lineage>
</organism>
<evidence type="ECO:0000313" key="2">
    <source>
        <dbReference type="EMBL" id="CAC5343209.1"/>
    </source>
</evidence>
<dbReference type="InterPro" id="IPR006439">
    <property type="entry name" value="HAD-SF_hydro_IA"/>
</dbReference>
<sequence length="238" mass="26703">MGFRKIMIEFNQFEALSFDCYGTLIDWENGITPVLQQLVNAHGIEMSNQQLLELFAILEPEAQSGEYKTYRQILRDVVQKFGERLGFSPTPTELESLANSIQDWQPFPDTIAALKALKQKYKLVIISNIDDNLFAQTNQHLQIEFDHIITAQQAQSYKPSAHNFQFALNKTGLSSDKLLHVAQSIFHDIATANSLGLTTVWVNRRQGQPGGGATKAAIAQPDLEVPDLKSLVDLIFEV</sequence>
<dbReference type="GO" id="GO:0019120">
    <property type="term" value="F:hydrolase activity, acting on acid halide bonds, in C-halide compounds"/>
    <property type="evidence" value="ECO:0007669"/>
    <property type="project" value="InterPro"/>
</dbReference>
<dbReference type="NCBIfam" id="TIGR01493">
    <property type="entry name" value="HAD-SF-IA-v2"/>
    <property type="match status" value="1"/>
</dbReference>
<dbReference type="Pfam" id="PF00702">
    <property type="entry name" value="Hydrolase"/>
    <property type="match status" value="1"/>
</dbReference>
<keyword evidence="3" id="KW-1185">Reference proteome</keyword>
<gene>
    <name evidence="2" type="ORF">PLAN_30436</name>
</gene>
<evidence type="ECO:0000256" key="1">
    <source>
        <dbReference type="ARBA" id="ARBA00022801"/>
    </source>
</evidence>
<dbReference type="PRINTS" id="PR00413">
    <property type="entry name" value="HADHALOGNASE"/>
</dbReference>
<keyword evidence="1 2" id="KW-0378">Hydrolase</keyword>
<dbReference type="CDD" id="cd02588">
    <property type="entry name" value="HAD_L2-DEX"/>
    <property type="match status" value="1"/>
</dbReference>
<reference evidence="2" key="1">
    <citation type="submission" date="2020-05" db="EMBL/GenBank/DDBJ databases">
        <authorList>
            <consortium name="Genoscope - CEA"/>
            <person name="William W."/>
        </authorList>
    </citation>
    <scope>NUCLEOTIDE SEQUENCE [LARGE SCALE GENOMIC DNA]</scope>
    <source>
        <strain evidence="2">PCC 7821</strain>
    </source>
</reference>
<comment type="caution">
    <text evidence="2">The sequence shown here is derived from an EMBL/GenBank/DDBJ whole genome shotgun (WGS) entry which is preliminary data.</text>
</comment>
<dbReference type="InterPro" id="IPR006328">
    <property type="entry name" value="2-HAD"/>
</dbReference>
<dbReference type="EMBL" id="LR812490">
    <property type="protein sequence ID" value="CAC5343209.1"/>
    <property type="molecule type" value="Genomic_DNA"/>
</dbReference>
<dbReference type="SFLD" id="SFLDG01129">
    <property type="entry name" value="C1.5:_HAD__Beta-PGM__Phosphata"/>
    <property type="match status" value="1"/>
</dbReference>
<dbReference type="AlphaFoldDB" id="A0A6J7ZM05"/>
<dbReference type="EMBL" id="CZCZ02000013">
    <property type="protein sequence ID" value="CAC5343209.1"/>
    <property type="molecule type" value="Genomic_DNA"/>
</dbReference>
<evidence type="ECO:0000313" key="3">
    <source>
        <dbReference type="Proteomes" id="UP000196521"/>
    </source>
</evidence>
<dbReference type="Proteomes" id="UP000196521">
    <property type="component" value="Chromosome"/>
</dbReference>
<dbReference type="PANTHER" id="PTHR43316:SF9">
    <property type="entry name" value="ACID DEHALOGENASE, PUTATIVE (AFU_ORTHOLOGUE AFUA_6G14460)-RELATED"/>
    <property type="match status" value="1"/>
</dbReference>
<dbReference type="NCBIfam" id="TIGR01428">
    <property type="entry name" value="HAD_type_II"/>
    <property type="match status" value="1"/>
</dbReference>